<comment type="caution">
    <text evidence="2">The sequence shown here is derived from an EMBL/GenBank/DDBJ whole genome shotgun (WGS) entry which is preliminary data.</text>
</comment>
<keyword evidence="1" id="KW-0732">Signal</keyword>
<feature type="chain" id="PRO_5040843928" evidence="1">
    <location>
        <begin position="21"/>
        <end position="341"/>
    </location>
</feature>
<organism evidence="2 3">
    <name type="scientific">Halalkalibacter alkaliphilus</name>
    <dbReference type="NCBI Taxonomy" id="2917993"/>
    <lineage>
        <taxon>Bacteria</taxon>
        <taxon>Bacillati</taxon>
        <taxon>Bacillota</taxon>
        <taxon>Bacilli</taxon>
        <taxon>Bacillales</taxon>
        <taxon>Bacillaceae</taxon>
        <taxon>Halalkalibacter</taxon>
    </lineage>
</organism>
<dbReference type="AlphaFoldDB" id="A0A9X2CUI5"/>
<dbReference type="NCBIfam" id="TIGR02122">
    <property type="entry name" value="TRAP_TAXI"/>
    <property type="match status" value="1"/>
</dbReference>
<feature type="signal peptide" evidence="1">
    <location>
        <begin position="1"/>
        <end position="20"/>
    </location>
</feature>
<accession>A0A9X2CUI5</accession>
<evidence type="ECO:0000313" key="3">
    <source>
        <dbReference type="Proteomes" id="UP001139150"/>
    </source>
</evidence>
<dbReference type="Gene3D" id="3.40.190.10">
    <property type="entry name" value="Periplasmic binding protein-like II"/>
    <property type="match status" value="2"/>
</dbReference>
<dbReference type="EMBL" id="JAKRYL010000016">
    <property type="protein sequence ID" value="MCL7748541.1"/>
    <property type="molecule type" value="Genomic_DNA"/>
</dbReference>
<dbReference type="InterPro" id="IPR011852">
    <property type="entry name" value="TRAP_TAXI"/>
</dbReference>
<proteinExistence type="predicted"/>
<dbReference type="Proteomes" id="UP001139150">
    <property type="component" value="Unassembled WGS sequence"/>
</dbReference>
<dbReference type="PANTHER" id="PTHR42941">
    <property type="entry name" value="SLL1037 PROTEIN"/>
    <property type="match status" value="1"/>
</dbReference>
<dbReference type="PROSITE" id="PS51257">
    <property type="entry name" value="PROKAR_LIPOPROTEIN"/>
    <property type="match status" value="1"/>
</dbReference>
<dbReference type="PANTHER" id="PTHR42941:SF1">
    <property type="entry name" value="SLL1037 PROTEIN"/>
    <property type="match status" value="1"/>
</dbReference>
<sequence length="341" mass="36618">MKRASVGIFSLIFISVMLVACGGGDSSQPATNGEETEGSFSGIVPVYTPGSGGINYIISAGLANIINNEKVLPGASFATEATNGTSEIVQYMSERHQQGMPAFGGIGALGADQAFNGVLEPVPGEHDYLRGIGYLSYNALHLVVRENSPIQSFEDLAGKRVGVAAIGTPPTELLEDLMEAHGVSKDDYQPLPLSSFTEIQEAVANGSVDAGYLMGAIPAPTVREITQTENVRIIPVDPSIMETFESEHPYYSSVDIPAGTYPGQDEDITIGAFYSIYITHEQTDDEMVYKFLETIMNNTDGLKDIHPTFDIVPESVTEGVTIPYHPGALKYFEDHGIEVQQ</sequence>
<dbReference type="SUPFAM" id="SSF53850">
    <property type="entry name" value="Periplasmic binding protein-like II"/>
    <property type="match status" value="1"/>
</dbReference>
<reference evidence="2" key="1">
    <citation type="submission" date="2022-02" db="EMBL/GenBank/DDBJ databases">
        <title>Halalkalibacter sp. nov. isolated from Lonar Lake, India.</title>
        <authorList>
            <person name="Joshi A."/>
            <person name="Thite S."/>
            <person name="Lodha T."/>
        </authorList>
    </citation>
    <scope>NUCLEOTIDE SEQUENCE</scope>
    <source>
        <strain evidence="2">MEB205</strain>
    </source>
</reference>
<keyword evidence="3" id="KW-1185">Reference proteome</keyword>
<evidence type="ECO:0000256" key="1">
    <source>
        <dbReference type="SAM" id="SignalP"/>
    </source>
</evidence>
<evidence type="ECO:0000313" key="2">
    <source>
        <dbReference type="EMBL" id="MCL7748541.1"/>
    </source>
</evidence>
<dbReference type="RefSeq" id="WP_250097426.1">
    <property type="nucleotide sequence ID" value="NZ_JAKRYL010000016.1"/>
</dbReference>
<gene>
    <name evidence="2" type="ORF">MF646_15540</name>
</gene>
<dbReference type="Pfam" id="PF16868">
    <property type="entry name" value="NMT1_3"/>
    <property type="match status" value="1"/>
</dbReference>
<protein>
    <submittedName>
        <fullName evidence="2">TAXI family TRAP transporter solute-binding subunit</fullName>
    </submittedName>
</protein>
<name>A0A9X2CUI5_9BACI</name>